<name>A0A0D1M0D5_9LACO</name>
<evidence type="ECO:0000313" key="2">
    <source>
        <dbReference type="EMBL" id="KIU21496.1"/>
    </source>
</evidence>
<organism evidence="2 3">
    <name type="scientific">Weissella cibaria</name>
    <dbReference type="NCBI Taxonomy" id="137591"/>
    <lineage>
        <taxon>Bacteria</taxon>
        <taxon>Bacillati</taxon>
        <taxon>Bacillota</taxon>
        <taxon>Bacilli</taxon>
        <taxon>Lactobacillales</taxon>
        <taxon>Lactobacillaceae</taxon>
        <taxon>Weissella</taxon>
    </lineage>
</organism>
<protein>
    <recommendedName>
        <fullName evidence="4">DUF4315 family protein</fullName>
    </recommendedName>
</protein>
<reference evidence="2 3" key="1">
    <citation type="journal article" date="2015" name="Microbiology (Mosc.)">
        <title>Genomics of the Weissella cibaria species with an examination of its metabolic traits.</title>
        <authorList>
            <person name="Lynch K.M."/>
            <person name="Lucid A."/>
            <person name="Arendt E.K."/>
            <person name="Sleator R.D."/>
            <person name="Lucey B."/>
            <person name="Coffey A."/>
        </authorList>
    </citation>
    <scope>NUCLEOTIDE SEQUENCE [LARGE SCALE GENOMIC DNA]</scope>
    <source>
        <strain evidence="2 3">AB3b</strain>
    </source>
</reference>
<comment type="caution">
    <text evidence="2">The sequence shown here is derived from an EMBL/GenBank/DDBJ whole genome shotgun (WGS) entry which is preliminary data.</text>
</comment>
<proteinExistence type="predicted"/>
<dbReference type="AlphaFoldDB" id="A0A0D1M0D5"/>
<sequence>MVSKKLATRLAKKKTELANAEDRVKVLKEELATLNQQVQLELVKQLQANLKTDDLTEVSNFIAQVDPTQVPADDGGEQDGY</sequence>
<evidence type="ECO:0000313" key="3">
    <source>
        <dbReference type="Proteomes" id="UP000032289"/>
    </source>
</evidence>
<evidence type="ECO:0000256" key="1">
    <source>
        <dbReference type="SAM" id="Coils"/>
    </source>
</evidence>
<dbReference type="EMBL" id="JWHT01000048">
    <property type="protein sequence ID" value="KIU21496.1"/>
    <property type="molecule type" value="Genomic_DNA"/>
</dbReference>
<dbReference type="PATRIC" id="fig|137591.24.peg.1916"/>
<dbReference type="RefSeq" id="WP_043941726.1">
    <property type="nucleotide sequence ID" value="NZ_JWHT01000048.1"/>
</dbReference>
<gene>
    <name evidence="2" type="ORF">ab3b_01972</name>
</gene>
<evidence type="ECO:0008006" key="4">
    <source>
        <dbReference type="Google" id="ProtNLM"/>
    </source>
</evidence>
<keyword evidence="1" id="KW-0175">Coiled coil</keyword>
<feature type="coiled-coil region" evidence="1">
    <location>
        <begin position="3"/>
        <end position="44"/>
    </location>
</feature>
<accession>A0A0D1M0D5</accession>
<dbReference type="Proteomes" id="UP000032289">
    <property type="component" value="Unassembled WGS sequence"/>
</dbReference>